<sequence length="315" mass="34528">MALKHRTTEDTARMSLTEDQELFRELFGDSDDEGGIDHHTYEASTAGLKLTEICKTISVRETILDRGHVEEMSIPGLVVHRDLIPPWLSQMLFEYFESTYFADTQLVTDKVGSAEGPRINQGMYFGRFSEDSPFFLLERICRAHPALLPPSVLARGGQGSQESLFDQAIINLYDNGEGISDHVDLMRFDNAVVGFSFGGSCEMRFRPATRADKLKASGVHSASKTPYSDITGTVSSTQGRETSEAAAGASEPKAPTYHRIRINAGDVYAMSGEARYEWTHGISGSCTASASTRPSAAHPRRISVTLRKLLGGLNP</sequence>
<dbReference type="Proteomes" id="UP001145114">
    <property type="component" value="Unassembled WGS sequence"/>
</dbReference>
<evidence type="ECO:0000313" key="1">
    <source>
        <dbReference type="EMBL" id="KAJ1680272.1"/>
    </source>
</evidence>
<comment type="caution">
    <text evidence="1">The sequence shown here is derived from an EMBL/GenBank/DDBJ whole genome shotgun (WGS) entry which is preliminary data.</text>
</comment>
<accession>A0ACC1HV03</accession>
<gene>
    <name evidence="1" type="ORF">EV182_000324</name>
</gene>
<reference evidence="1" key="1">
    <citation type="submission" date="2022-06" db="EMBL/GenBank/DDBJ databases">
        <title>Phylogenomic reconstructions and comparative analyses of Kickxellomycotina fungi.</title>
        <authorList>
            <person name="Reynolds N.K."/>
            <person name="Stajich J.E."/>
            <person name="Barry K."/>
            <person name="Grigoriev I.V."/>
            <person name="Crous P."/>
            <person name="Smith M.E."/>
        </authorList>
    </citation>
    <scope>NUCLEOTIDE SEQUENCE</scope>
    <source>
        <strain evidence="1">RSA 2271</strain>
    </source>
</reference>
<proteinExistence type="predicted"/>
<dbReference type="EMBL" id="JAMZIH010000011">
    <property type="protein sequence ID" value="KAJ1680272.1"/>
    <property type="molecule type" value="Genomic_DNA"/>
</dbReference>
<keyword evidence="2" id="KW-1185">Reference proteome</keyword>
<evidence type="ECO:0000313" key="2">
    <source>
        <dbReference type="Proteomes" id="UP001145114"/>
    </source>
</evidence>
<organism evidence="1 2">
    <name type="scientific">Spiromyces aspiralis</name>
    <dbReference type="NCBI Taxonomy" id="68401"/>
    <lineage>
        <taxon>Eukaryota</taxon>
        <taxon>Fungi</taxon>
        <taxon>Fungi incertae sedis</taxon>
        <taxon>Zoopagomycota</taxon>
        <taxon>Kickxellomycotina</taxon>
        <taxon>Kickxellomycetes</taxon>
        <taxon>Kickxellales</taxon>
        <taxon>Kickxellaceae</taxon>
        <taxon>Spiromyces</taxon>
    </lineage>
</organism>
<name>A0ACC1HV03_9FUNG</name>
<protein>
    <submittedName>
        <fullName evidence="1">Uncharacterized protein</fullName>
    </submittedName>
</protein>